<dbReference type="OrthoDB" id="3265817at2759"/>
<evidence type="ECO:0000256" key="1">
    <source>
        <dbReference type="SAM" id="MobiDB-lite"/>
    </source>
</evidence>
<gene>
    <name evidence="2" type="ORF">SCLCIDRAFT_843147</name>
</gene>
<protein>
    <submittedName>
        <fullName evidence="2">Uncharacterized protein</fullName>
    </submittedName>
</protein>
<reference evidence="3" key="2">
    <citation type="submission" date="2015-01" db="EMBL/GenBank/DDBJ databases">
        <title>Evolutionary Origins and Diversification of the Mycorrhizal Mutualists.</title>
        <authorList>
            <consortium name="DOE Joint Genome Institute"/>
            <consortium name="Mycorrhizal Genomics Consortium"/>
            <person name="Kohler A."/>
            <person name="Kuo A."/>
            <person name="Nagy L.G."/>
            <person name="Floudas D."/>
            <person name="Copeland A."/>
            <person name="Barry K.W."/>
            <person name="Cichocki N."/>
            <person name="Veneault-Fourrey C."/>
            <person name="LaButti K."/>
            <person name="Lindquist E.A."/>
            <person name="Lipzen A."/>
            <person name="Lundell T."/>
            <person name="Morin E."/>
            <person name="Murat C."/>
            <person name="Riley R."/>
            <person name="Ohm R."/>
            <person name="Sun H."/>
            <person name="Tunlid A."/>
            <person name="Henrissat B."/>
            <person name="Grigoriev I.V."/>
            <person name="Hibbett D.S."/>
            <person name="Martin F."/>
        </authorList>
    </citation>
    <scope>NUCLEOTIDE SEQUENCE [LARGE SCALE GENOMIC DNA]</scope>
    <source>
        <strain evidence="3">Foug A</strain>
    </source>
</reference>
<evidence type="ECO:0000313" key="3">
    <source>
        <dbReference type="Proteomes" id="UP000053989"/>
    </source>
</evidence>
<evidence type="ECO:0000313" key="2">
    <source>
        <dbReference type="EMBL" id="KIM62040.1"/>
    </source>
</evidence>
<name>A0A0C3DN14_9AGAM</name>
<keyword evidence="3" id="KW-1185">Reference proteome</keyword>
<accession>A0A0C3DN14</accession>
<sequence>MSSPLFNENDTSDCTFISSQGLSPHSLPSNSPTLPSPVSQRSLCSLTRPPPTIRFAPLPKINATRKRLLPPLGVSARSRRKYIPQEGRSILWPVDPIPEESVEDPILVLGKLVKRVGIKMWQRVKMRAVRGTPDNRKLQVRRSTGDLATFSKAAS</sequence>
<feature type="compositionally biased region" description="Polar residues" evidence="1">
    <location>
        <begin position="1"/>
        <end position="21"/>
    </location>
</feature>
<dbReference type="Proteomes" id="UP000053989">
    <property type="component" value="Unassembled WGS sequence"/>
</dbReference>
<dbReference type="AlphaFoldDB" id="A0A0C3DN14"/>
<dbReference type="EMBL" id="KN822045">
    <property type="protein sequence ID" value="KIM62040.1"/>
    <property type="molecule type" value="Genomic_DNA"/>
</dbReference>
<organism evidence="2 3">
    <name type="scientific">Scleroderma citrinum Foug A</name>
    <dbReference type="NCBI Taxonomy" id="1036808"/>
    <lineage>
        <taxon>Eukaryota</taxon>
        <taxon>Fungi</taxon>
        <taxon>Dikarya</taxon>
        <taxon>Basidiomycota</taxon>
        <taxon>Agaricomycotina</taxon>
        <taxon>Agaricomycetes</taxon>
        <taxon>Agaricomycetidae</taxon>
        <taxon>Boletales</taxon>
        <taxon>Sclerodermatineae</taxon>
        <taxon>Sclerodermataceae</taxon>
        <taxon>Scleroderma</taxon>
    </lineage>
</organism>
<dbReference type="HOGENOM" id="CLU_1696533_0_0_1"/>
<feature type="region of interest" description="Disordered" evidence="1">
    <location>
        <begin position="1"/>
        <end position="43"/>
    </location>
</feature>
<feature type="compositionally biased region" description="Low complexity" evidence="1">
    <location>
        <begin position="22"/>
        <end position="39"/>
    </location>
</feature>
<dbReference type="InParanoid" id="A0A0C3DN14"/>
<reference evidence="2 3" key="1">
    <citation type="submission" date="2014-04" db="EMBL/GenBank/DDBJ databases">
        <authorList>
            <consortium name="DOE Joint Genome Institute"/>
            <person name="Kuo A."/>
            <person name="Kohler A."/>
            <person name="Nagy L.G."/>
            <person name="Floudas D."/>
            <person name="Copeland A."/>
            <person name="Barry K.W."/>
            <person name="Cichocki N."/>
            <person name="Veneault-Fourrey C."/>
            <person name="LaButti K."/>
            <person name="Lindquist E.A."/>
            <person name="Lipzen A."/>
            <person name="Lundell T."/>
            <person name="Morin E."/>
            <person name="Murat C."/>
            <person name="Sun H."/>
            <person name="Tunlid A."/>
            <person name="Henrissat B."/>
            <person name="Grigoriev I.V."/>
            <person name="Hibbett D.S."/>
            <person name="Martin F."/>
            <person name="Nordberg H.P."/>
            <person name="Cantor M.N."/>
            <person name="Hua S.X."/>
        </authorList>
    </citation>
    <scope>NUCLEOTIDE SEQUENCE [LARGE SCALE GENOMIC DNA]</scope>
    <source>
        <strain evidence="2 3">Foug A</strain>
    </source>
</reference>
<proteinExistence type="predicted"/>